<dbReference type="PANTHER" id="PTHR31293:SF12">
    <property type="entry name" value="RNI-LIKE SUPERFAMILY PROTEIN"/>
    <property type="match status" value="1"/>
</dbReference>
<organism evidence="2 3">
    <name type="scientific">Trifolium medium</name>
    <dbReference type="NCBI Taxonomy" id="97028"/>
    <lineage>
        <taxon>Eukaryota</taxon>
        <taxon>Viridiplantae</taxon>
        <taxon>Streptophyta</taxon>
        <taxon>Embryophyta</taxon>
        <taxon>Tracheophyta</taxon>
        <taxon>Spermatophyta</taxon>
        <taxon>Magnoliopsida</taxon>
        <taxon>eudicotyledons</taxon>
        <taxon>Gunneridae</taxon>
        <taxon>Pentapetalae</taxon>
        <taxon>rosids</taxon>
        <taxon>fabids</taxon>
        <taxon>Fabales</taxon>
        <taxon>Fabaceae</taxon>
        <taxon>Papilionoideae</taxon>
        <taxon>50 kb inversion clade</taxon>
        <taxon>NPAAA clade</taxon>
        <taxon>Hologalegina</taxon>
        <taxon>IRL clade</taxon>
        <taxon>Trifolieae</taxon>
        <taxon>Trifolium</taxon>
    </lineage>
</organism>
<feature type="non-terminal residue" evidence="2">
    <location>
        <position position="194"/>
    </location>
</feature>
<dbReference type="PANTHER" id="PTHR31293">
    <property type="entry name" value="RNI-LIKE SUPERFAMILY PROTEIN"/>
    <property type="match status" value="1"/>
</dbReference>
<dbReference type="EMBL" id="LXQA010031015">
    <property type="protein sequence ID" value="MCH95899.1"/>
    <property type="molecule type" value="Genomic_DNA"/>
</dbReference>
<reference evidence="2 3" key="1">
    <citation type="journal article" date="2018" name="Front. Plant Sci.">
        <title>Red Clover (Trifolium pratense) and Zigzag Clover (T. medium) - A Picture of Genomic Similarities and Differences.</title>
        <authorList>
            <person name="Dluhosova J."/>
            <person name="Istvanek J."/>
            <person name="Nedelnik J."/>
            <person name="Repkova J."/>
        </authorList>
    </citation>
    <scope>NUCLEOTIDE SEQUENCE [LARGE SCALE GENOMIC DNA]</scope>
    <source>
        <strain evidence="3">cv. 10/8</strain>
        <tissue evidence="2">Leaf</tissue>
    </source>
</reference>
<dbReference type="Pfam" id="PF00646">
    <property type="entry name" value="F-box"/>
    <property type="match status" value="1"/>
</dbReference>
<gene>
    <name evidence="2" type="ORF">A2U01_0016881</name>
</gene>
<dbReference type="Proteomes" id="UP000265520">
    <property type="component" value="Unassembled WGS sequence"/>
</dbReference>
<evidence type="ECO:0000259" key="1">
    <source>
        <dbReference type="PROSITE" id="PS50181"/>
    </source>
</evidence>
<dbReference type="PROSITE" id="PS50181">
    <property type="entry name" value="FBOX"/>
    <property type="match status" value="1"/>
</dbReference>
<dbReference type="SUPFAM" id="SSF81383">
    <property type="entry name" value="F-box domain"/>
    <property type="match status" value="1"/>
</dbReference>
<dbReference type="SMART" id="SM00256">
    <property type="entry name" value="FBOX"/>
    <property type="match status" value="1"/>
</dbReference>
<evidence type="ECO:0000313" key="2">
    <source>
        <dbReference type="EMBL" id="MCH95899.1"/>
    </source>
</evidence>
<protein>
    <submittedName>
        <fullName evidence="2">F-box/LRR-repeat protein</fullName>
    </submittedName>
</protein>
<dbReference type="AlphaFoldDB" id="A0A392N9J0"/>
<keyword evidence="3" id="KW-1185">Reference proteome</keyword>
<dbReference type="InterPro" id="IPR001810">
    <property type="entry name" value="F-box_dom"/>
</dbReference>
<dbReference type="CDD" id="cd22160">
    <property type="entry name" value="F-box_AtFBL13-like"/>
    <property type="match status" value="1"/>
</dbReference>
<comment type="caution">
    <text evidence="2">The sequence shown here is derived from an EMBL/GenBank/DDBJ whole genome shotgun (WGS) entry which is preliminary data.</text>
</comment>
<name>A0A392N9J0_9FABA</name>
<evidence type="ECO:0000313" key="3">
    <source>
        <dbReference type="Proteomes" id="UP000265520"/>
    </source>
</evidence>
<feature type="domain" description="F-box" evidence="1">
    <location>
        <begin position="18"/>
        <end position="66"/>
    </location>
</feature>
<dbReference type="InterPro" id="IPR053781">
    <property type="entry name" value="F-box_AtFBL13-like"/>
</dbReference>
<dbReference type="InterPro" id="IPR055294">
    <property type="entry name" value="FBL60-like"/>
</dbReference>
<proteinExistence type="predicted"/>
<dbReference type="InterPro" id="IPR036047">
    <property type="entry name" value="F-box-like_dom_sf"/>
</dbReference>
<sequence length="194" mass="22489">MGNIPNLLPSLQSEVARVDTLSDLPDDILTHILSFLPYKDAFRTTILSKRWLPLFHSLSDLNINDEGVNSRKNWTSFRQFMDAIMFSPRSQHVPLKSFHLKFRYNFWDANADRSTIDKWIEVAKQRHVEYLNLLQIPLAPTTVFCCKTLVVLILMNIRVANMFRCSVDLPLLKALDMYNVGFDDMENVIRLISG</sequence>
<accession>A0A392N9J0</accession>
<dbReference type="Gene3D" id="1.20.1280.50">
    <property type="match status" value="1"/>
</dbReference>